<dbReference type="Pfam" id="PF16683">
    <property type="entry name" value="TGase_elicitor"/>
    <property type="match status" value="1"/>
</dbReference>
<evidence type="ECO:0000256" key="1">
    <source>
        <dbReference type="SAM" id="SignalP"/>
    </source>
</evidence>
<comment type="caution">
    <text evidence="2">The sequence shown here is derived from an EMBL/GenBank/DDBJ whole genome shotgun (WGS) entry which is preliminary data.</text>
</comment>
<feature type="chain" id="PRO_5012011790" evidence="1">
    <location>
        <begin position="22"/>
        <end position="526"/>
    </location>
</feature>
<organism evidence="2 3">
    <name type="scientific">Halobacteriovorax marinus</name>
    <dbReference type="NCBI Taxonomy" id="97084"/>
    <lineage>
        <taxon>Bacteria</taxon>
        <taxon>Pseudomonadati</taxon>
        <taxon>Bdellovibrionota</taxon>
        <taxon>Bacteriovoracia</taxon>
        <taxon>Bacteriovoracales</taxon>
        <taxon>Halobacteriovoraceae</taxon>
        <taxon>Halobacteriovorax</taxon>
    </lineage>
</organism>
<dbReference type="AlphaFoldDB" id="A0A1Y5F8Q4"/>
<dbReference type="Proteomes" id="UP000196531">
    <property type="component" value="Unassembled WGS sequence"/>
</dbReference>
<sequence length="526" mass="60011">MNNLKKLIAPMAIALSLTVQGAGTGSFAIQNTDFKEIFNNYRYASPKNIPWAGSYWAYGRDGLSHKNIKGQEDNPPAKKYDAFWGITEREQNTTYFELKSHSCSKFEDDPETKKSCEGWWGHCNAWSAAAIKEEEPRKSFTAKNPKGVEFEMTVADQKGLITELWMSSGSLFAGNTHKGVTTNNLKNNYLDGTKKWVFDKTDSEGQALTRSGDTAYDAFWDVSPRTFFLIFTNYVGVQQTGVVIDRFTGDQVWNQPIVGYRILPIKTDDIKDVEVSSDGQKRYPVLMRMKMFWAEDGVAEGEISDKFNIETTDDEIRTTYRGILEEEKFGKHYSGRLVEFMMFFDAPMVMSEDGKKVVSAGRIVGEGLWYHQTEAGRKRIENMDNTHPDFIWLPTKISGNAGNRNPLVQDKYVRYIFDNKVSQTSTSTDSSELRYEQRSRVYKLKNYLRAFKQLKPLGNGNDSLKKKYIAYMITNALTQEGYSVKIEEEDVTLNGRKAKVKLTFTEKVKFKTISTLLNQLGIIGRF</sequence>
<dbReference type="EMBL" id="MAAO01000006">
    <property type="protein sequence ID" value="OUR97278.1"/>
    <property type="molecule type" value="Genomic_DNA"/>
</dbReference>
<protein>
    <submittedName>
        <fullName evidence="2">Uncharacterized protein</fullName>
    </submittedName>
</protein>
<proteinExistence type="predicted"/>
<accession>A0A1Y5F8Q4</accession>
<name>A0A1Y5F8Q4_9BACT</name>
<dbReference type="InterPro" id="IPR032048">
    <property type="entry name" value="TGase_elicitor"/>
</dbReference>
<evidence type="ECO:0000313" key="3">
    <source>
        <dbReference type="Proteomes" id="UP000196531"/>
    </source>
</evidence>
<evidence type="ECO:0000313" key="2">
    <source>
        <dbReference type="EMBL" id="OUR97278.1"/>
    </source>
</evidence>
<reference evidence="3" key="1">
    <citation type="journal article" date="2017" name="Proc. Natl. Acad. Sci. U.S.A.">
        <title>Simulation of Deepwater Horizon oil plume reveals substrate specialization within a complex community of hydrocarbon-degraders.</title>
        <authorList>
            <person name="Hu P."/>
            <person name="Dubinsky E.A."/>
            <person name="Probst A.J."/>
            <person name="Wang J."/>
            <person name="Sieber C.M.K."/>
            <person name="Tom L.M."/>
            <person name="Gardinali P."/>
            <person name="Banfield J.F."/>
            <person name="Atlas R.M."/>
            <person name="Andersen G.L."/>
        </authorList>
    </citation>
    <scope>NUCLEOTIDE SEQUENCE [LARGE SCALE GENOMIC DNA]</scope>
</reference>
<feature type="signal peptide" evidence="1">
    <location>
        <begin position="1"/>
        <end position="21"/>
    </location>
</feature>
<gene>
    <name evidence="2" type="ORF">A9Q84_13205</name>
</gene>
<dbReference type="GO" id="GO:0016755">
    <property type="term" value="F:aminoacyltransferase activity"/>
    <property type="evidence" value="ECO:0007669"/>
    <property type="project" value="InterPro"/>
</dbReference>
<keyword evidence="1" id="KW-0732">Signal</keyword>